<reference evidence="1" key="1">
    <citation type="submission" date="2020-12" db="EMBL/GenBank/DDBJ databases">
        <authorList>
            <consortium name="Molecular Ecology Group"/>
        </authorList>
    </citation>
    <scope>NUCLEOTIDE SEQUENCE</scope>
    <source>
        <strain evidence="1">TBG_1078</strain>
    </source>
</reference>
<accession>A0A811ZHT3</accession>
<dbReference type="SUPFAM" id="SSF103196">
    <property type="entry name" value="Roadblock/LC7 domain"/>
    <property type="match status" value="1"/>
</dbReference>
<sequence length="69" mass="7836">MLEMAEVEETLKGLQSQKGVPGIIVFANLMHNFTLKAQSTVHEIDPRNDLTFLQIHKDCFLIVIQNPTE</sequence>
<evidence type="ECO:0000313" key="2">
    <source>
        <dbReference type="Proteomes" id="UP000645828"/>
    </source>
</evidence>
<organism evidence="1 2">
    <name type="scientific">Nyctereutes procyonoides</name>
    <name type="common">Raccoon dog</name>
    <name type="synonym">Canis procyonoides</name>
    <dbReference type="NCBI Taxonomy" id="34880"/>
    <lineage>
        <taxon>Eukaryota</taxon>
        <taxon>Metazoa</taxon>
        <taxon>Chordata</taxon>
        <taxon>Craniata</taxon>
        <taxon>Vertebrata</taxon>
        <taxon>Euteleostomi</taxon>
        <taxon>Mammalia</taxon>
        <taxon>Eutheria</taxon>
        <taxon>Laurasiatheria</taxon>
        <taxon>Carnivora</taxon>
        <taxon>Caniformia</taxon>
        <taxon>Canidae</taxon>
        <taxon>Nyctereutes</taxon>
    </lineage>
</organism>
<protein>
    <submittedName>
        <fullName evidence="1">(raccoon dog) hypothetical protein</fullName>
    </submittedName>
</protein>
<dbReference type="PANTHER" id="PTHR10779">
    <property type="entry name" value="DYNEIN LIGHT CHAIN ROADBLOCK"/>
    <property type="match status" value="1"/>
</dbReference>
<dbReference type="AlphaFoldDB" id="A0A811ZHT3"/>
<keyword evidence="2" id="KW-1185">Reference proteome</keyword>
<dbReference type="Proteomes" id="UP000645828">
    <property type="component" value="Unassembled WGS sequence"/>
</dbReference>
<evidence type="ECO:0000313" key="1">
    <source>
        <dbReference type="EMBL" id="CAD7688367.1"/>
    </source>
</evidence>
<dbReference type="EMBL" id="CAJHUB010000766">
    <property type="protein sequence ID" value="CAD7688367.1"/>
    <property type="molecule type" value="Genomic_DNA"/>
</dbReference>
<comment type="caution">
    <text evidence="1">The sequence shown here is derived from an EMBL/GenBank/DDBJ whole genome shotgun (WGS) entry which is preliminary data.</text>
</comment>
<name>A0A811ZHT3_NYCPR</name>
<proteinExistence type="predicted"/>
<gene>
    <name evidence="1" type="ORF">NYPRO_LOCUS21160</name>
</gene>
<dbReference type="Gene3D" id="3.30.450.30">
    <property type="entry name" value="Dynein light chain 2a, cytoplasmic"/>
    <property type="match status" value="1"/>
</dbReference>